<accession>A0ABR2II32</accession>
<evidence type="ECO:0000313" key="2">
    <source>
        <dbReference type="EMBL" id="KAK8862733.1"/>
    </source>
</evidence>
<evidence type="ECO:0000313" key="3">
    <source>
        <dbReference type="Proteomes" id="UP001390339"/>
    </source>
</evidence>
<name>A0ABR2II32_9PEZI</name>
<dbReference type="Proteomes" id="UP001390339">
    <property type="component" value="Unassembled WGS sequence"/>
</dbReference>
<feature type="compositionally biased region" description="Polar residues" evidence="1">
    <location>
        <begin position="166"/>
        <end position="178"/>
    </location>
</feature>
<feature type="compositionally biased region" description="Polar residues" evidence="1">
    <location>
        <begin position="118"/>
        <end position="129"/>
    </location>
</feature>
<feature type="compositionally biased region" description="Polar residues" evidence="1">
    <location>
        <begin position="63"/>
        <end position="81"/>
    </location>
</feature>
<dbReference type="EMBL" id="JAPCWZ010000005">
    <property type="protein sequence ID" value="KAK8862733.1"/>
    <property type="molecule type" value="Genomic_DNA"/>
</dbReference>
<feature type="compositionally biased region" description="Low complexity" evidence="1">
    <location>
        <begin position="1"/>
        <end position="13"/>
    </location>
</feature>
<evidence type="ECO:0000256" key="1">
    <source>
        <dbReference type="SAM" id="MobiDB-lite"/>
    </source>
</evidence>
<feature type="region of interest" description="Disordered" evidence="1">
    <location>
        <begin position="1"/>
        <end position="227"/>
    </location>
</feature>
<feature type="compositionally biased region" description="Polar residues" evidence="1">
    <location>
        <begin position="192"/>
        <end position="210"/>
    </location>
</feature>
<organism evidence="2 3">
    <name type="scientific">Apiospora arundinis</name>
    <dbReference type="NCBI Taxonomy" id="335852"/>
    <lineage>
        <taxon>Eukaryota</taxon>
        <taxon>Fungi</taxon>
        <taxon>Dikarya</taxon>
        <taxon>Ascomycota</taxon>
        <taxon>Pezizomycotina</taxon>
        <taxon>Sordariomycetes</taxon>
        <taxon>Xylariomycetidae</taxon>
        <taxon>Amphisphaeriales</taxon>
        <taxon>Apiosporaceae</taxon>
        <taxon>Apiospora</taxon>
    </lineage>
</organism>
<protein>
    <submittedName>
        <fullName evidence="2">Uncharacterized protein</fullName>
    </submittedName>
</protein>
<reference evidence="2 3" key="1">
    <citation type="journal article" date="2024" name="IMA Fungus">
        <title>Apiospora arundinis, a panoply of carbohydrate-active enzymes and secondary metabolites.</title>
        <authorList>
            <person name="Sorensen T."/>
            <person name="Petersen C."/>
            <person name="Muurmann A.T."/>
            <person name="Christiansen J.V."/>
            <person name="Brundto M.L."/>
            <person name="Overgaard C.K."/>
            <person name="Boysen A.T."/>
            <person name="Wollenberg R.D."/>
            <person name="Larsen T.O."/>
            <person name="Sorensen J.L."/>
            <person name="Nielsen K.L."/>
            <person name="Sondergaard T.E."/>
        </authorList>
    </citation>
    <scope>NUCLEOTIDE SEQUENCE [LARGE SCALE GENOMIC DNA]</scope>
    <source>
        <strain evidence="2 3">AAU 773</strain>
    </source>
</reference>
<sequence>MASNSSSLGNGANQAMSGSRVNHGGLSQSIHNLGGDTNQPNHQQGSQRNRPQGNQHRFRKNNRGANQPANQGGSNHNTAGITTHGRLGQSAHGTPHVNNHGGLSQSVHNTAGAPTYGNLAQSVHNTAGATTHGGLGQSVHGTPHANNHGGLSQSVHNSAGAPNHGSLHQSTHASTIGTSHGGLSHSIHASAGQVNSNNYTSPQRPQTSTVDVHHDQARAQDQPASLITNQANNTIVASKQPKLEKAPQVITMGSFYTLGASDRDELWQTMGLKMQKYPDHESWTIPFPAPLNFNQLVMLGYNESSVYLDERFVRLVYRTHYDSNDNEVARDILLGPPNPSVNLHDLRFQAAMADAWWKVVRWMDRVLGGENINLLHFLKAELKQEFEQKKAHVL</sequence>
<comment type="caution">
    <text evidence="2">The sequence shown here is derived from an EMBL/GenBank/DDBJ whole genome shotgun (WGS) entry which is preliminary data.</text>
</comment>
<gene>
    <name evidence="2" type="ORF">PGQ11_008968</name>
</gene>
<feature type="compositionally biased region" description="Polar residues" evidence="1">
    <location>
        <begin position="14"/>
        <end position="55"/>
    </location>
</feature>
<proteinExistence type="predicted"/>
<keyword evidence="3" id="KW-1185">Reference proteome</keyword>